<evidence type="ECO:0000313" key="3">
    <source>
        <dbReference type="EMBL" id="CAD7635632.1"/>
    </source>
</evidence>
<feature type="domain" description="Caspase family p20" evidence="2">
    <location>
        <begin position="142"/>
        <end position="244"/>
    </location>
</feature>
<dbReference type="SMART" id="SM00115">
    <property type="entry name" value="CASc"/>
    <property type="match status" value="1"/>
</dbReference>
<dbReference type="GO" id="GO:0072557">
    <property type="term" value="C:IPAF inflammasome complex"/>
    <property type="evidence" value="ECO:0007669"/>
    <property type="project" value="TreeGrafter"/>
</dbReference>
<dbReference type="AlphaFoldDB" id="A0A7R9L635"/>
<dbReference type="EMBL" id="OC871911">
    <property type="protein sequence ID" value="CAD7635632.1"/>
    <property type="molecule type" value="Genomic_DNA"/>
</dbReference>
<protein>
    <recommendedName>
        <fullName evidence="2">Caspase family p20 domain-containing protein</fullName>
    </recommendedName>
</protein>
<dbReference type="PANTHER" id="PTHR47901">
    <property type="entry name" value="CASPASE RECRUITMENT DOMAIN-CONTAINING PROTEIN 18"/>
    <property type="match status" value="1"/>
</dbReference>
<name>A0A7R9L635_9ACAR</name>
<dbReference type="InterPro" id="IPR011600">
    <property type="entry name" value="Pept_C14_caspase"/>
</dbReference>
<proteinExistence type="inferred from homology"/>
<dbReference type="GO" id="GO:0004197">
    <property type="term" value="F:cysteine-type endopeptidase activity"/>
    <property type="evidence" value="ECO:0007669"/>
    <property type="project" value="InterPro"/>
</dbReference>
<dbReference type="InterPro" id="IPR029030">
    <property type="entry name" value="Caspase-like_dom_sf"/>
</dbReference>
<sequence>MDQEGPRVDFNKAFHEFITGVELTDKFMNQLSEHPCNYLLPSLTNFPDDLAKKCRIFSEFTLVRDNTERLAEALEQSGQDTAAKQLRKFNLSEKPWPNSYEINLQVEPARALRSDTSKELKMDANPRGVALIFVTEPDLSLEAERFRSICEQLLFEPYLHQGFTKVQIQARLTEVAQSKKKYKGDAFVMIFIGHGYNEKIIGCSESGPTRDDVLPIRDIVNMFSETRCRALRQKTKVFVFNCCREKWAEEALPLPDTHPVNTGSECAKCQGRLACTKCEPTMIDTLQYLDPQWKKENKQTHVIYACAEGLKAWYDQVNGPIGHVSVFGQALSHTIAQYSWYKSLYQLFLMSVKRSEEELEKSGDPERRPEINMFAVNKELFFNPGQWREESDDLSD</sequence>
<dbReference type="EMBL" id="CAJPIZ010017336">
    <property type="protein sequence ID" value="CAG2116062.1"/>
    <property type="molecule type" value="Genomic_DNA"/>
</dbReference>
<dbReference type="PANTHER" id="PTHR47901:SF3">
    <property type="entry name" value="CASPASE-1"/>
    <property type="match status" value="1"/>
</dbReference>
<dbReference type="GO" id="GO:0006508">
    <property type="term" value="P:proteolysis"/>
    <property type="evidence" value="ECO:0007669"/>
    <property type="project" value="InterPro"/>
</dbReference>
<reference evidence="3" key="1">
    <citation type="submission" date="2020-11" db="EMBL/GenBank/DDBJ databases">
        <authorList>
            <person name="Tran Van P."/>
        </authorList>
    </citation>
    <scope>NUCLEOTIDE SEQUENCE</scope>
</reference>
<dbReference type="GO" id="GO:0072559">
    <property type="term" value="C:NLRP3 inflammasome complex"/>
    <property type="evidence" value="ECO:0007669"/>
    <property type="project" value="TreeGrafter"/>
</dbReference>
<dbReference type="InterPro" id="IPR001309">
    <property type="entry name" value="Pept_C14_p20"/>
</dbReference>
<dbReference type="Pfam" id="PF00656">
    <property type="entry name" value="Peptidase_C14"/>
    <property type="match status" value="1"/>
</dbReference>
<evidence type="ECO:0000259" key="2">
    <source>
        <dbReference type="PROSITE" id="PS50208"/>
    </source>
</evidence>
<accession>A0A7R9L635</accession>
<dbReference type="Gene3D" id="3.40.50.1460">
    <property type="match status" value="1"/>
</dbReference>
<dbReference type="SUPFAM" id="SSF52129">
    <property type="entry name" value="Caspase-like"/>
    <property type="match status" value="1"/>
</dbReference>
<comment type="similarity">
    <text evidence="1">Belongs to the peptidase C14A family.</text>
</comment>
<gene>
    <name evidence="3" type="ORF">OSB1V03_LOCUS16023</name>
</gene>
<dbReference type="GO" id="GO:0097169">
    <property type="term" value="C:AIM2 inflammasome complex"/>
    <property type="evidence" value="ECO:0007669"/>
    <property type="project" value="TreeGrafter"/>
</dbReference>
<organism evidence="3">
    <name type="scientific">Medioppia subpectinata</name>
    <dbReference type="NCBI Taxonomy" id="1979941"/>
    <lineage>
        <taxon>Eukaryota</taxon>
        <taxon>Metazoa</taxon>
        <taxon>Ecdysozoa</taxon>
        <taxon>Arthropoda</taxon>
        <taxon>Chelicerata</taxon>
        <taxon>Arachnida</taxon>
        <taxon>Acari</taxon>
        <taxon>Acariformes</taxon>
        <taxon>Sarcoptiformes</taxon>
        <taxon>Oribatida</taxon>
        <taxon>Brachypylina</taxon>
        <taxon>Oppioidea</taxon>
        <taxon>Oppiidae</taxon>
        <taxon>Medioppia</taxon>
    </lineage>
</organism>
<dbReference type="InterPro" id="IPR002398">
    <property type="entry name" value="Pept_C14"/>
</dbReference>
<dbReference type="InterPro" id="IPR015917">
    <property type="entry name" value="Pept_C14A"/>
</dbReference>
<dbReference type="Proteomes" id="UP000759131">
    <property type="component" value="Unassembled WGS sequence"/>
</dbReference>
<dbReference type="PROSITE" id="PS50208">
    <property type="entry name" value="CASPASE_P20"/>
    <property type="match status" value="1"/>
</dbReference>
<evidence type="ECO:0000313" key="4">
    <source>
        <dbReference type="Proteomes" id="UP000759131"/>
    </source>
</evidence>
<evidence type="ECO:0000256" key="1">
    <source>
        <dbReference type="ARBA" id="ARBA00010134"/>
    </source>
</evidence>
<keyword evidence="4" id="KW-1185">Reference proteome</keyword>